<dbReference type="NCBIfam" id="NF009884">
    <property type="entry name" value="PRK13343.1"/>
    <property type="match status" value="1"/>
</dbReference>
<dbReference type="Pfam" id="PF02874">
    <property type="entry name" value="ATP-synt_ab_N"/>
    <property type="match status" value="1"/>
</dbReference>
<dbReference type="AlphaFoldDB" id="A0A1Y2BE90"/>
<evidence type="ECO:0000256" key="8">
    <source>
        <dbReference type="ARBA" id="ARBA00023136"/>
    </source>
</evidence>
<dbReference type="InterPro" id="IPR004100">
    <property type="entry name" value="ATPase_F1/V1/A1_a/bsu_N"/>
</dbReference>
<dbReference type="GO" id="GO:0005743">
    <property type="term" value="C:mitochondrial inner membrane"/>
    <property type="evidence" value="ECO:0007669"/>
    <property type="project" value="UniProtKB-SubCell"/>
</dbReference>
<keyword evidence="7 11" id="KW-0406">Ion transport</keyword>
<dbReference type="Pfam" id="PF00306">
    <property type="entry name" value="ATP-synt_ab_C"/>
    <property type="match status" value="1"/>
</dbReference>
<reference evidence="16 17" key="1">
    <citation type="submission" date="2016-07" db="EMBL/GenBank/DDBJ databases">
        <title>Pervasive Adenine N6-methylation of Active Genes in Fungi.</title>
        <authorList>
            <consortium name="DOE Joint Genome Institute"/>
            <person name="Mondo S.J."/>
            <person name="Dannebaum R.O."/>
            <person name="Kuo R.C."/>
            <person name="Labutti K."/>
            <person name="Haridas S."/>
            <person name="Kuo A."/>
            <person name="Salamov A."/>
            <person name="Ahrendt S.R."/>
            <person name="Lipzen A."/>
            <person name="Sullivan W."/>
            <person name="Andreopoulos W.B."/>
            <person name="Clum A."/>
            <person name="Lindquist E."/>
            <person name="Daum C."/>
            <person name="Ramamoorthy G.K."/>
            <person name="Gryganskyi A."/>
            <person name="Culley D."/>
            <person name="Magnuson J.K."/>
            <person name="James T.Y."/>
            <person name="O'Malley M.A."/>
            <person name="Stajich J.E."/>
            <person name="Spatafora J.W."/>
            <person name="Visel A."/>
            <person name="Grigoriev I.V."/>
        </authorList>
    </citation>
    <scope>NUCLEOTIDE SEQUENCE [LARGE SCALE GENOMIC DNA]</scope>
    <source>
        <strain evidence="16 17">68-887.2</strain>
    </source>
</reference>
<sequence>MRAAIRSLRGVATQSTRARFAPVAASAVRTYATAKPAASEVSSILEGRISGVSTAGGDIQETGRVLTIGDGIARVYGLRNVQAEEMVEFSSGVRGMCLNLEADNVGVTIFGSDRLIKEGDSVKRTGQIVDVPVGPGLLGRVVDALGDPIDGKGELKVETRYRAQLKAPGILPRQSVREPMQTGLKSVDSLVPIGRGQRELIIGDRQTGKSAVAIDAILNQKKWNDGADESKKLYCVYVAVGQKRSTVAQLVKTLEENDAMKYTIIVAATASDAAPLQYLAPFSGCAMGEWFRDNGKHALIIYDDLSKQAVAYRQMSLLLRRPPGREAYPGDVFYLHSRLLERAAKMSDKYGSGSLTALPIIETQGGDVSAYIPTNVISITDGQIFLEAELFFKGIRPAINVGLSVSRVGSAAQTKLMKSVAGSLKLYLAQYREVAAFAQFGSDLDASTRYLLNRGARLTELLKQPQYTPMPTEIMAPLIYAGVNGLLDKIPTDKITDWEKAFTELLKTQHTALLEKLTGGVLTKEIEEEMKSVITGHVADFTA</sequence>
<dbReference type="InterPro" id="IPR005294">
    <property type="entry name" value="ATP_synth_F1_asu"/>
</dbReference>
<evidence type="ECO:0000256" key="7">
    <source>
        <dbReference type="ARBA" id="ARBA00023065"/>
    </source>
</evidence>
<feature type="domain" description="ATPase F1/V1/A1 complex alpha/beta subunit nucleotide-binding" evidence="13">
    <location>
        <begin position="183"/>
        <end position="406"/>
    </location>
</feature>
<dbReference type="FunFam" id="3.40.50.300:FF:004039">
    <property type="entry name" value="ATP synthase subunit alpha, mitochondrial"/>
    <property type="match status" value="1"/>
</dbReference>
<dbReference type="EMBL" id="MCFC01000007">
    <property type="protein sequence ID" value="ORY33141.1"/>
    <property type="molecule type" value="Genomic_DNA"/>
</dbReference>
<keyword evidence="6 12" id="KW-0067">ATP-binding</keyword>
<evidence type="ECO:0000313" key="16">
    <source>
        <dbReference type="EMBL" id="ORY33141.1"/>
    </source>
</evidence>
<evidence type="ECO:0000256" key="4">
    <source>
        <dbReference type="ARBA" id="ARBA00022741"/>
    </source>
</evidence>
<dbReference type="FunCoup" id="A0A1Y2BE90">
    <property type="interactions" value="170"/>
</dbReference>
<evidence type="ECO:0000256" key="2">
    <source>
        <dbReference type="ARBA" id="ARBA00008936"/>
    </source>
</evidence>
<dbReference type="NCBIfam" id="TIGR00962">
    <property type="entry name" value="atpA"/>
    <property type="match status" value="1"/>
</dbReference>
<feature type="domain" description="ATPase F1/V1/A1 complex alpha/beta subunit N-terminal" evidence="15">
    <location>
        <begin position="59"/>
        <end position="126"/>
    </location>
</feature>
<dbReference type="InterPro" id="IPR036121">
    <property type="entry name" value="ATPase_F1/V1/A1_a/bsu_N_sf"/>
</dbReference>
<dbReference type="HAMAP" id="MF_01346">
    <property type="entry name" value="ATP_synth_alpha_bact"/>
    <property type="match status" value="1"/>
</dbReference>
<dbReference type="SUPFAM" id="SSF50615">
    <property type="entry name" value="N-terminal domain of alpha and beta subunits of F1 ATP synthase"/>
    <property type="match status" value="1"/>
</dbReference>
<dbReference type="Proteomes" id="UP000193986">
    <property type="component" value="Unassembled WGS sequence"/>
</dbReference>
<keyword evidence="3 11" id="KW-0813">Transport</keyword>
<dbReference type="Gene3D" id="3.40.50.300">
    <property type="entry name" value="P-loop containing nucleotide triphosphate hydrolases"/>
    <property type="match status" value="1"/>
</dbReference>
<dbReference type="CDD" id="cd01132">
    <property type="entry name" value="F1-ATPase_alpha_CD"/>
    <property type="match status" value="1"/>
</dbReference>
<evidence type="ECO:0000259" key="14">
    <source>
        <dbReference type="Pfam" id="PF00306"/>
    </source>
</evidence>
<comment type="similarity">
    <text evidence="2 11">Belongs to the ATPase alpha/beta chains family.</text>
</comment>
<protein>
    <recommendedName>
        <fullName evidence="12">ATP synthase subunit alpha</fullName>
    </recommendedName>
</protein>
<gene>
    <name evidence="16" type="ORF">BCR39DRAFT_521437</name>
</gene>
<keyword evidence="17" id="KW-1185">Reference proteome</keyword>
<evidence type="ECO:0000256" key="6">
    <source>
        <dbReference type="ARBA" id="ARBA00022840"/>
    </source>
</evidence>
<comment type="subcellular location">
    <subcellularLocation>
        <location evidence="1">Mitochondrion inner membrane</location>
    </subcellularLocation>
</comment>
<dbReference type="InterPro" id="IPR023366">
    <property type="entry name" value="ATP_synth_asu-like_sf"/>
</dbReference>
<dbReference type="InParanoid" id="A0A1Y2BE90"/>
<dbReference type="Gene3D" id="2.40.30.20">
    <property type="match status" value="1"/>
</dbReference>
<dbReference type="PROSITE" id="PS00152">
    <property type="entry name" value="ATPASE_ALPHA_BETA"/>
    <property type="match status" value="1"/>
</dbReference>
<keyword evidence="9 12" id="KW-0139">CF(1)</keyword>
<evidence type="ECO:0000256" key="1">
    <source>
        <dbReference type="ARBA" id="ARBA00004273"/>
    </source>
</evidence>
<dbReference type="FunFam" id="1.20.150.20:FF:000001">
    <property type="entry name" value="ATP synthase subunit alpha"/>
    <property type="match status" value="1"/>
</dbReference>
<evidence type="ECO:0000256" key="3">
    <source>
        <dbReference type="ARBA" id="ARBA00022448"/>
    </source>
</evidence>
<proteinExistence type="inferred from homology"/>
<evidence type="ECO:0000256" key="5">
    <source>
        <dbReference type="ARBA" id="ARBA00022781"/>
    </source>
</evidence>
<evidence type="ECO:0000259" key="15">
    <source>
        <dbReference type="Pfam" id="PF02874"/>
    </source>
</evidence>
<dbReference type="InterPro" id="IPR038376">
    <property type="entry name" value="ATP_synth_asu_C_sf"/>
</dbReference>
<dbReference type="InterPro" id="IPR033732">
    <property type="entry name" value="ATP_synth_F1_a_nt-bd_dom"/>
</dbReference>
<dbReference type="CDD" id="cd18116">
    <property type="entry name" value="ATP-synt_F1_alpha_N"/>
    <property type="match status" value="1"/>
</dbReference>
<evidence type="ECO:0000256" key="9">
    <source>
        <dbReference type="ARBA" id="ARBA00023196"/>
    </source>
</evidence>
<name>A0A1Y2BE90_9TREE</name>
<accession>A0A1Y2BE90</accession>
<keyword evidence="8" id="KW-0472">Membrane</keyword>
<feature type="domain" description="ATP synthase alpha subunit C-terminal" evidence="14">
    <location>
        <begin position="413"/>
        <end position="535"/>
    </location>
</feature>
<evidence type="ECO:0000256" key="11">
    <source>
        <dbReference type="RuleBase" id="RU000339"/>
    </source>
</evidence>
<dbReference type="PIRSF" id="PIRSF039088">
    <property type="entry name" value="F_ATPase_subunit_alpha"/>
    <property type="match status" value="1"/>
</dbReference>
<dbReference type="GO" id="GO:0045259">
    <property type="term" value="C:proton-transporting ATP synthase complex"/>
    <property type="evidence" value="ECO:0007669"/>
    <property type="project" value="UniProtKB-KW"/>
</dbReference>
<comment type="caution">
    <text evidence="16">The sequence shown here is derived from an EMBL/GenBank/DDBJ whole genome shotgun (WGS) entry which is preliminary data.</text>
</comment>
<keyword evidence="4 12" id="KW-0547">Nucleotide-binding</keyword>
<evidence type="ECO:0000313" key="17">
    <source>
        <dbReference type="Proteomes" id="UP000193986"/>
    </source>
</evidence>
<dbReference type="Gene3D" id="1.20.150.20">
    <property type="entry name" value="ATP synthase alpha/beta chain, C-terminal domain"/>
    <property type="match status" value="1"/>
</dbReference>
<dbReference type="SUPFAM" id="SSF47917">
    <property type="entry name" value="C-terminal domain of alpha and beta subunits of F1 ATP synthase"/>
    <property type="match status" value="1"/>
</dbReference>
<evidence type="ECO:0000256" key="12">
    <source>
        <dbReference type="RuleBase" id="RU003551"/>
    </source>
</evidence>
<organism evidence="16 17">
    <name type="scientific">Naematelia encephala</name>
    <dbReference type="NCBI Taxonomy" id="71784"/>
    <lineage>
        <taxon>Eukaryota</taxon>
        <taxon>Fungi</taxon>
        <taxon>Dikarya</taxon>
        <taxon>Basidiomycota</taxon>
        <taxon>Agaricomycotina</taxon>
        <taxon>Tremellomycetes</taxon>
        <taxon>Tremellales</taxon>
        <taxon>Naemateliaceae</taxon>
        <taxon>Naematelia</taxon>
    </lineage>
</organism>
<dbReference type="SUPFAM" id="SSF52540">
    <property type="entry name" value="P-loop containing nucleoside triphosphate hydrolases"/>
    <property type="match status" value="1"/>
</dbReference>
<evidence type="ECO:0000259" key="13">
    <source>
        <dbReference type="Pfam" id="PF00006"/>
    </source>
</evidence>
<dbReference type="GO" id="GO:0043531">
    <property type="term" value="F:ADP binding"/>
    <property type="evidence" value="ECO:0007669"/>
    <property type="project" value="TreeGrafter"/>
</dbReference>
<dbReference type="FunFam" id="2.40.30.20:FF:000001">
    <property type="entry name" value="ATP synthase subunit alpha"/>
    <property type="match status" value="1"/>
</dbReference>
<dbReference type="InterPro" id="IPR027417">
    <property type="entry name" value="P-loop_NTPase"/>
</dbReference>
<dbReference type="GO" id="GO:0005524">
    <property type="term" value="F:ATP binding"/>
    <property type="evidence" value="ECO:0007669"/>
    <property type="project" value="UniProtKB-KW"/>
</dbReference>
<comment type="function">
    <text evidence="12">Produces ATP from ADP in the presence of a proton gradient across the membrane.</text>
</comment>
<dbReference type="PANTHER" id="PTHR48082:SF2">
    <property type="entry name" value="ATP SYNTHASE SUBUNIT ALPHA, MITOCHONDRIAL"/>
    <property type="match status" value="1"/>
</dbReference>
<dbReference type="PANTHER" id="PTHR48082">
    <property type="entry name" value="ATP SYNTHASE SUBUNIT ALPHA, MITOCHONDRIAL"/>
    <property type="match status" value="1"/>
</dbReference>
<dbReference type="InterPro" id="IPR000793">
    <property type="entry name" value="ATP_synth_asu_C"/>
</dbReference>
<keyword evidence="5 11" id="KW-0375">Hydrogen ion transport</keyword>
<dbReference type="CDD" id="cd18113">
    <property type="entry name" value="ATP-synt_F1_alpha_C"/>
    <property type="match status" value="1"/>
</dbReference>
<dbReference type="InterPro" id="IPR020003">
    <property type="entry name" value="ATPase_a/bsu_AS"/>
</dbReference>
<dbReference type="STRING" id="71784.A0A1Y2BE90"/>
<dbReference type="InterPro" id="IPR000194">
    <property type="entry name" value="ATPase_F1/V1/A1_a/bsu_nucl-bd"/>
</dbReference>
<dbReference type="Pfam" id="PF00006">
    <property type="entry name" value="ATP-synt_ab"/>
    <property type="match status" value="1"/>
</dbReference>
<evidence type="ECO:0000256" key="10">
    <source>
        <dbReference type="ARBA" id="ARBA00023310"/>
    </source>
</evidence>
<dbReference type="OrthoDB" id="9805536at2759"/>
<keyword evidence="10 12" id="KW-0066">ATP synthesis</keyword>
<dbReference type="GO" id="GO:0046933">
    <property type="term" value="F:proton-transporting ATP synthase activity, rotational mechanism"/>
    <property type="evidence" value="ECO:0007669"/>
    <property type="project" value="InterPro"/>
</dbReference>